<evidence type="ECO:0000256" key="2">
    <source>
        <dbReference type="SAM" id="Phobius"/>
    </source>
</evidence>
<sequence length="177" mass="19455">MDPAAIPPDSSAAGLQVAHLGAAHLQVPLHCTEIEYTMQTVKKSSWGVKNNEEVASSETATSQLPLGSDPTQGAHATGCGLQLRGLISFGGVLALFVGVSVMGLVEMVHVLVHNLLLDVFTLLRMVWVRLRRFWRRDDHKREANQHDHAHAHARLHDFNERLSLAATAELPPFDYVN</sequence>
<feature type="region of interest" description="Disordered" evidence="1">
    <location>
        <begin position="52"/>
        <end position="71"/>
    </location>
</feature>
<feature type="compositionally biased region" description="Polar residues" evidence="1">
    <location>
        <begin position="53"/>
        <end position="71"/>
    </location>
</feature>
<reference evidence="3 4" key="1">
    <citation type="journal article" date="2007" name="Nature">
        <title>Evolution of genes and genomes on the Drosophila phylogeny.</title>
        <authorList>
            <consortium name="Drosophila 12 Genomes Consortium"/>
            <person name="Clark A.G."/>
            <person name="Eisen M.B."/>
            <person name="Smith D.R."/>
            <person name="Bergman C.M."/>
            <person name="Oliver B."/>
            <person name="Markow T.A."/>
            <person name="Kaufman T.C."/>
            <person name="Kellis M."/>
            <person name="Gelbart W."/>
            <person name="Iyer V.N."/>
            <person name="Pollard D.A."/>
            <person name="Sackton T.B."/>
            <person name="Larracuente A.M."/>
            <person name="Singh N.D."/>
            <person name="Abad J.P."/>
            <person name="Abt D.N."/>
            <person name="Adryan B."/>
            <person name="Aguade M."/>
            <person name="Akashi H."/>
            <person name="Anderson W.W."/>
            <person name="Aquadro C.F."/>
            <person name="Ardell D.H."/>
            <person name="Arguello R."/>
            <person name="Artieri C.G."/>
            <person name="Barbash D.A."/>
            <person name="Barker D."/>
            <person name="Barsanti P."/>
            <person name="Batterham P."/>
            <person name="Batzoglou S."/>
            <person name="Begun D."/>
            <person name="Bhutkar A."/>
            <person name="Blanco E."/>
            <person name="Bosak S.A."/>
            <person name="Bradley R.K."/>
            <person name="Brand A.D."/>
            <person name="Brent M.R."/>
            <person name="Brooks A.N."/>
            <person name="Brown R.H."/>
            <person name="Butlin R.K."/>
            <person name="Caggese C."/>
            <person name="Calvi B.R."/>
            <person name="Bernardo de Carvalho A."/>
            <person name="Caspi A."/>
            <person name="Castrezana S."/>
            <person name="Celniker S.E."/>
            <person name="Chang J.L."/>
            <person name="Chapple C."/>
            <person name="Chatterji S."/>
            <person name="Chinwalla A."/>
            <person name="Civetta A."/>
            <person name="Clifton S.W."/>
            <person name="Comeron J.M."/>
            <person name="Costello J.C."/>
            <person name="Coyne J.A."/>
            <person name="Daub J."/>
            <person name="David R.G."/>
            <person name="Delcher A.L."/>
            <person name="Delehaunty K."/>
            <person name="Do C.B."/>
            <person name="Ebling H."/>
            <person name="Edwards K."/>
            <person name="Eickbush T."/>
            <person name="Evans J.D."/>
            <person name="Filipski A."/>
            <person name="Findeiss S."/>
            <person name="Freyhult E."/>
            <person name="Fulton L."/>
            <person name="Fulton R."/>
            <person name="Garcia A.C."/>
            <person name="Gardiner A."/>
            <person name="Garfield D.A."/>
            <person name="Garvin B.E."/>
            <person name="Gibson G."/>
            <person name="Gilbert D."/>
            <person name="Gnerre S."/>
            <person name="Godfrey J."/>
            <person name="Good R."/>
            <person name="Gotea V."/>
            <person name="Gravely B."/>
            <person name="Greenberg A.J."/>
            <person name="Griffiths-Jones S."/>
            <person name="Gross S."/>
            <person name="Guigo R."/>
            <person name="Gustafson E.A."/>
            <person name="Haerty W."/>
            <person name="Hahn M.W."/>
            <person name="Halligan D.L."/>
            <person name="Halpern A.L."/>
            <person name="Halter G.M."/>
            <person name="Han M.V."/>
            <person name="Heger A."/>
            <person name="Hillier L."/>
            <person name="Hinrichs A.S."/>
            <person name="Holmes I."/>
            <person name="Hoskins R.A."/>
            <person name="Hubisz M.J."/>
            <person name="Hultmark D."/>
            <person name="Huntley M.A."/>
            <person name="Jaffe D.B."/>
            <person name="Jagadeeshan S."/>
            <person name="Jeck W.R."/>
            <person name="Johnson J."/>
            <person name="Jones C.D."/>
            <person name="Jordan W.C."/>
            <person name="Karpen G.H."/>
            <person name="Kataoka E."/>
            <person name="Keightley P.D."/>
            <person name="Kheradpour P."/>
            <person name="Kirkness E.F."/>
            <person name="Koerich L.B."/>
            <person name="Kristiansen K."/>
            <person name="Kudrna D."/>
            <person name="Kulathinal R.J."/>
            <person name="Kumar S."/>
            <person name="Kwok R."/>
            <person name="Lander E."/>
            <person name="Langley C.H."/>
            <person name="Lapoint R."/>
            <person name="Lazzaro B.P."/>
            <person name="Lee S.J."/>
            <person name="Levesque L."/>
            <person name="Li R."/>
            <person name="Lin C.F."/>
            <person name="Lin M.F."/>
            <person name="Lindblad-Toh K."/>
            <person name="Llopart A."/>
            <person name="Long M."/>
            <person name="Low L."/>
            <person name="Lozovsky E."/>
            <person name="Lu J."/>
            <person name="Luo M."/>
            <person name="Machado C.A."/>
            <person name="Makalowski W."/>
            <person name="Marzo M."/>
            <person name="Matsuda M."/>
            <person name="Matzkin L."/>
            <person name="McAllister B."/>
            <person name="McBride C.S."/>
            <person name="McKernan B."/>
            <person name="McKernan K."/>
            <person name="Mendez-Lago M."/>
            <person name="Minx P."/>
            <person name="Mollenhauer M.U."/>
            <person name="Montooth K."/>
            <person name="Mount S.M."/>
            <person name="Mu X."/>
            <person name="Myers E."/>
            <person name="Negre B."/>
            <person name="Newfeld S."/>
            <person name="Nielsen R."/>
            <person name="Noor M.A."/>
            <person name="O'Grady P."/>
            <person name="Pachter L."/>
            <person name="Papaceit M."/>
            <person name="Parisi M.J."/>
            <person name="Parisi M."/>
            <person name="Parts L."/>
            <person name="Pedersen J.S."/>
            <person name="Pesole G."/>
            <person name="Phillippy A.M."/>
            <person name="Ponting C.P."/>
            <person name="Pop M."/>
            <person name="Porcelli D."/>
            <person name="Powell J.R."/>
            <person name="Prohaska S."/>
            <person name="Pruitt K."/>
            <person name="Puig M."/>
            <person name="Quesneville H."/>
            <person name="Ram K.R."/>
            <person name="Rand D."/>
            <person name="Rasmussen M.D."/>
            <person name="Reed L.K."/>
            <person name="Reenan R."/>
            <person name="Reily A."/>
            <person name="Remington K.A."/>
            <person name="Rieger T.T."/>
            <person name="Ritchie M.G."/>
            <person name="Robin C."/>
            <person name="Rogers Y.H."/>
            <person name="Rohde C."/>
            <person name="Rozas J."/>
            <person name="Rubenfield M.J."/>
            <person name="Ruiz A."/>
            <person name="Russo S."/>
            <person name="Salzberg S.L."/>
            <person name="Sanchez-Gracia A."/>
            <person name="Saranga D.J."/>
            <person name="Sato H."/>
            <person name="Schaeffer S.W."/>
            <person name="Schatz M.C."/>
            <person name="Schlenke T."/>
            <person name="Schwartz R."/>
            <person name="Segarra C."/>
            <person name="Singh R.S."/>
            <person name="Sirot L."/>
            <person name="Sirota M."/>
            <person name="Sisneros N.B."/>
            <person name="Smith C.D."/>
            <person name="Smith T.F."/>
            <person name="Spieth J."/>
            <person name="Stage D.E."/>
            <person name="Stark A."/>
            <person name="Stephan W."/>
            <person name="Strausberg R.L."/>
            <person name="Strempel S."/>
            <person name="Sturgill D."/>
            <person name="Sutton G."/>
            <person name="Sutton G.G."/>
            <person name="Tao W."/>
            <person name="Teichmann S."/>
            <person name="Tobari Y.N."/>
            <person name="Tomimura Y."/>
            <person name="Tsolas J.M."/>
            <person name="Valente V.L."/>
            <person name="Venter E."/>
            <person name="Venter J.C."/>
            <person name="Vicario S."/>
            <person name="Vieira F.G."/>
            <person name="Vilella A.J."/>
            <person name="Villasante A."/>
            <person name="Walenz B."/>
            <person name="Wang J."/>
            <person name="Wasserman M."/>
            <person name="Watts T."/>
            <person name="Wilson D."/>
            <person name="Wilson R.K."/>
            <person name="Wing R.A."/>
            <person name="Wolfner M.F."/>
            <person name="Wong A."/>
            <person name="Wong G.K."/>
            <person name="Wu C.I."/>
            <person name="Wu G."/>
            <person name="Yamamoto D."/>
            <person name="Yang H.P."/>
            <person name="Yang S.P."/>
            <person name="Yorke J.A."/>
            <person name="Yoshida K."/>
            <person name="Zdobnov E."/>
            <person name="Zhang P."/>
            <person name="Zhang Y."/>
            <person name="Zimin A.V."/>
            <person name="Baldwin J."/>
            <person name="Abdouelleil A."/>
            <person name="Abdulkadir J."/>
            <person name="Abebe A."/>
            <person name="Abera B."/>
            <person name="Abreu J."/>
            <person name="Acer S.C."/>
            <person name="Aftuck L."/>
            <person name="Alexander A."/>
            <person name="An P."/>
            <person name="Anderson E."/>
            <person name="Anderson S."/>
            <person name="Arachi H."/>
            <person name="Azer M."/>
            <person name="Bachantsang P."/>
            <person name="Barry A."/>
            <person name="Bayul T."/>
            <person name="Berlin A."/>
            <person name="Bessette D."/>
            <person name="Bloom T."/>
            <person name="Blye J."/>
            <person name="Boguslavskiy L."/>
            <person name="Bonnet C."/>
            <person name="Boukhgalter B."/>
            <person name="Bourzgui I."/>
            <person name="Brown A."/>
            <person name="Cahill P."/>
            <person name="Channer S."/>
            <person name="Cheshatsang Y."/>
            <person name="Chuda L."/>
            <person name="Citroen M."/>
            <person name="Collymore A."/>
            <person name="Cooke P."/>
            <person name="Costello M."/>
            <person name="D'Aco K."/>
            <person name="Daza R."/>
            <person name="De Haan G."/>
            <person name="DeGray S."/>
            <person name="DeMaso C."/>
            <person name="Dhargay N."/>
            <person name="Dooley K."/>
            <person name="Dooley E."/>
            <person name="Doricent M."/>
            <person name="Dorje P."/>
            <person name="Dorjee K."/>
            <person name="Dupes A."/>
            <person name="Elong R."/>
            <person name="Falk J."/>
            <person name="Farina A."/>
            <person name="Faro S."/>
            <person name="Ferguson D."/>
            <person name="Fisher S."/>
            <person name="Foley C.D."/>
            <person name="Franke A."/>
            <person name="Friedrich D."/>
            <person name="Gadbois L."/>
            <person name="Gearin G."/>
            <person name="Gearin C.R."/>
            <person name="Giannoukos G."/>
            <person name="Goode T."/>
            <person name="Graham J."/>
            <person name="Grandbois E."/>
            <person name="Grewal S."/>
            <person name="Gyaltsen K."/>
            <person name="Hafez N."/>
            <person name="Hagos B."/>
            <person name="Hall J."/>
            <person name="Henson C."/>
            <person name="Hollinger A."/>
            <person name="Honan T."/>
            <person name="Huard M.D."/>
            <person name="Hughes L."/>
            <person name="Hurhula B."/>
            <person name="Husby M.E."/>
            <person name="Kamat A."/>
            <person name="Kanga B."/>
            <person name="Kashin S."/>
            <person name="Khazanovich D."/>
            <person name="Kisner P."/>
            <person name="Lance K."/>
            <person name="Lara M."/>
            <person name="Lee W."/>
            <person name="Lennon N."/>
            <person name="Letendre F."/>
            <person name="LeVine R."/>
            <person name="Lipovsky A."/>
            <person name="Liu X."/>
            <person name="Liu J."/>
            <person name="Liu S."/>
            <person name="Lokyitsang T."/>
            <person name="Lokyitsang Y."/>
            <person name="Lubonja R."/>
            <person name="Lui A."/>
            <person name="MacDonald P."/>
            <person name="Magnisalis V."/>
            <person name="Maru K."/>
            <person name="Matthews C."/>
            <person name="McCusker W."/>
            <person name="McDonough S."/>
            <person name="Mehta T."/>
            <person name="Meldrim J."/>
            <person name="Meneus L."/>
            <person name="Mihai O."/>
            <person name="Mihalev A."/>
            <person name="Mihova T."/>
            <person name="Mittelman R."/>
            <person name="Mlenga V."/>
            <person name="Montmayeur A."/>
            <person name="Mulrain L."/>
            <person name="Navidi A."/>
            <person name="Naylor J."/>
            <person name="Negash T."/>
            <person name="Nguyen T."/>
            <person name="Nguyen N."/>
            <person name="Nicol R."/>
            <person name="Norbu C."/>
            <person name="Norbu N."/>
            <person name="Novod N."/>
            <person name="O'Neill B."/>
            <person name="Osman S."/>
            <person name="Markiewicz E."/>
            <person name="Oyono O.L."/>
            <person name="Patti C."/>
            <person name="Phunkhang P."/>
            <person name="Pierre F."/>
            <person name="Priest M."/>
            <person name="Raghuraman S."/>
            <person name="Rege F."/>
            <person name="Reyes R."/>
            <person name="Rise C."/>
            <person name="Rogov P."/>
            <person name="Ross K."/>
            <person name="Ryan E."/>
            <person name="Settipalli S."/>
            <person name="Shea T."/>
            <person name="Sherpa N."/>
            <person name="Shi L."/>
            <person name="Shih D."/>
            <person name="Sparrow T."/>
            <person name="Spaulding J."/>
            <person name="Stalker J."/>
            <person name="Stange-Thomann N."/>
            <person name="Stavropoulos S."/>
            <person name="Stone C."/>
            <person name="Strader C."/>
            <person name="Tesfaye S."/>
            <person name="Thomson T."/>
            <person name="Thoulutsang Y."/>
            <person name="Thoulutsang D."/>
            <person name="Topham K."/>
            <person name="Topping I."/>
            <person name="Tsamla T."/>
            <person name="Vassiliev H."/>
            <person name="Vo A."/>
            <person name="Wangchuk T."/>
            <person name="Wangdi T."/>
            <person name="Weiand M."/>
            <person name="Wilkinson J."/>
            <person name="Wilson A."/>
            <person name="Yadav S."/>
            <person name="Young G."/>
            <person name="Yu Q."/>
            <person name="Zembek L."/>
            <person name="Zhong D."/>
            <person name="Zimmer A."/>
            <person name="Zwirko Z."/>
            <person name="Jaffe D.B."/>
            <person name="Alvarez P."/>
            <person name="Brockman W."/>
            <person name="Butler J."/>
            <person name="Chin C."/>
            <person name="Gnerre S."/>
            <person name="Grabherr M."/>
            <person name="Kleber M."/>
            <person name="Mauceli E."/>
            <person name="MacCallum I."/>
        </authorList>
    </citation>
    <scope>NUCLEOTIDE SEQUENCE [LARGE SCALE GENOMIC DNA]</scope>
    <source>
        <strain evidence="4">white501</strain>
    </source>
</reference>
<keyword evidence="2" id="KW-0812">Transmembrane</keyword>
<dbReference type="Proteomes" id="UP000000304">
    <property type="component" value="Unassembled WGS sequence"/>
</dbReference>
<keyword evidence="2" id="KW-0472">Membrane</keyword>
<protein>
    <submittedName>
        <fullName evidence="3">GD15200</fullName>
    </submittedName>
</protein>
<accession>B4NSP5</accession>
<evidence type="ECO:0000313" key="4">
    <source>
        <dbReference type="Proteomes" id="UP000000304"/>
    </source>
</evidence>
<gene>
    <name evidence="3" type="primary">Dsim\GD15200</name>
    <name evidence="3" type="ORF">Dsim_GD15200</name>
</gene>
<feature type="transmembrane region" description="Helical" evidence="2">
    <location>
        <begin position="111"/>
        <end position="130"/>
    </location>
</feature>
<evidence type="ECO:0000256" key="1">
    <source>
        <dbReference type="SAM" id="MobiDB-lite"/>
    </source>
</evidence>
<name>B4NSP5_DROSI</name>
<proteinExistence type="predicted"/>
<evidence type="ECO:0000313" key="3">
    <source>
        <dbReference type="EMBL" id="EDX15623.1"/>
    </source>
</evidence>
<dbReference type="PhylomeDB" id="B4NSP5"/>
<dbReference type="AlphaFoldDB" id="B4NSP5"/>
<dbReference type="EMBL" id="CH982389">
    <property type="protein sequence ID" value="EDX15623.1"/>
    <property type="molecule type" value="Genomic_DNA"/>
</dbReference>
<organism evidence="3 4">
    <name type="scientific">Drosophila simulans</name>
    <name type="common">Fruit fly</name>
    <dbReference type="NCBI Taxonomy" id="7240"/>
    <lineage>
        <taxon>Eukaryota</taxon>
        <taxon>Metazoa</taxon>
        <taxon>Ecdysozoa</taxon>
        <taxon>Arthropoda</taxon>
        <taxon>Hexapoda</taxon>
        <taxon>Insecta</taxon>
        <taxon>Pterygota</taxon>
        <taxon>Neoptera</taxon>
        <taxon>Endopterygota</taxon>
        <taxon>Diptera</taxon>
        <taxon>Brachycera</taxon>
        <taxon>Muscomorpha</taxon>
        <taxon>Ephydroidea</taxon>
        <taxon>Drosophilidae</taxon>
        <taxon>Drosophila</taxon>
        <taxon>Sophophora</taxon>
    </lineage>
</organism>
<keyword evidence="4" id="KW-1185">Reference proteome</keyword>
<feature type="transmembrane region" description="Helical" evidence="2">
    <location>
        <begin position="86"/>
        <end position="105"/>
    </location>
</feature>
<dbReference type="OrthoDB" id="5874059at2759"/>
<dbReference type="HOGENOM" id="CLU_1519468_0_0_1"/>
<keyword evidence="2" id="KW-1133">Transmembrane helix</keyword>